<reference evidence="3" key="1">
    <citation type="journal article" date="2013" name="Nat. Genet.">
        <title>The duck genome and transcriptome provide insight into an avian influenza virus reservoir species.</title>
        <authorList>
            <person name="Huang Y."/>
            <person name="Li Y."/>
            <person name="Burt D.W."/>
            <person name="Chen H."/>
            <person name="Zhang Y."/>
            <person name="Qian W."/>
            <person name="Kim H."/>
            <person name="Gan S."/>
            <person name="Zhao Y."/>
            <person name="Li J."/>
            <person name="Yi K."/>
            <person name="Feng H."/>
            <person name="Zhu P."/>
            <person name="Li B."/>
            <person name="Liu Q."/>
            <person name="Fairley S."/>
            <person name="Magor K.E."/>
            <person name="Du Z."/>
            <person name="Hu X."/>
            <person name="Goodman L."/>
            <person name="Tafer H."/>
            <person name="Vignal A."/>
            <person name="Lee T."/>
            <person name="Kim K.W."/>
            <person name="Sheng Z."/>
            <person name="An Y."/>
            <person name="Searle S."/>
            <person name="Herrero J."/>
            <person name="Groenen M.A."/>
            <person name="Crooijmans R.P."/>
            <person name="Faraut T."/>
            <person name="Cai Q."/>
            <person name="Webster R.G."/>
            <person name="Aldridge J.R."/>
            <person name="Warren W.C."/>
            <person name="Bartschat S."/>
            <person name="Kehr S."/>
            <person name="Marz M."/>
            <person name="Stadler P.F."/>
            <person name="Smith J."/>
            <person name="Kraus R.H."/>
            <person name="Zhao Y."/>
            <person name="Ren L."/>
            <person name="Fei J."/>
            <person name="Morisson M."/>
            <person name="Kaiser P."/>
            <person name="Griffin D.K."/>
            <person name="Rao M."/>
            <person name="Pitel F."/>
            <person name="Wang J."/>
            <person name="Li N."/>
        </authorList>
    </citation>
    <scope>NUCLEOTIDE SEQUENCE [LARGE SCALE GENOMIC DNA]</scope>
</reference>
<dbReference type="Proteomes" id="UP000296049">
    <property type="component" value="Unassembled WGS sequence"/>
</dbReference>
<gene>
    <name evidence="2" type="ORF">Anapl_13833</name>
</gene>
<feature type="chain" id="PRO_5005372651" evidence="1">
    <location>
        <begin position="24"/>
        <end position="167"/>
    </location>
</feature>
<dbReference type="EMBL" id="KB743507">
    <property type="protein sequence ID" value="EOA98423.1"/>
    <property type="molecule type" value="Genomic_DNA"/>
</dbReference>
<keyword evidence="1" id="KW-0732">Signal</keyword>
<name>R0KYT3_ANAPL</name>
<feature type="signal peptide" evidence="1">
    <location>
        <begin position="1"/>
        <end position="23"/>
    </location>
</feature>
<protein>
    <submittedName>
        <fullName evidence="2">Phosphatidylethanolamine-binding protein 4</fullName>
    </submittedName>
</protein>
<proteinExistence type="predicted"/>
<evidence type="ECO:0000256" key="1">
    <source>
        <dbReference type="SAM" id="SignalP"/>
    </source>
</evidence>
<dbReference type="AlphaFoldDB" id="R0KYT3"/>
<evidence type="ECO:0000313" key="2">
    <source>
        <dbReference type="EMBL" id="EOA98423.1"/>
    </source>
</evidence>
<sequence>MELLGAVLLAASLLGTTAWGAQAPWPDEPSHTCFFQTLGSPDSEFCRGDLEVIYPQLGDVGCSYIPQCHQYRWRISREWGSPRVRYPRADKLWVQLCAPVHVLRLLLVRFGAPGVLGAFMRAKKRPPACPVSQENLLLAAPRLRLRLPSIISGTGRHPGELSMELRA</sequence>
<evidence type="ECO:0000313" key="3">
    <source>
        <dbReference type="Proteomes" id="UP000296049"/>
    </source>
</evidence>
<organism evidence="2 3">
    <name type="scientific">Anas platyrhynchos</name>
    <name type="common">Mallard</name>
    <name type="synonym">Anas boschas</name>
    <dbReference type="NCBI Taxonomy" id="8839"/>
    <lineage>
        <taxon>Eukaryota</taxon>
        <taxon>Metazoa</taxon>
        <taxon>Chordata</taxon>
        <taxon>Craniata</taxon>
        <taxon>Vertebrata</taxon>
        <taxon>Euteleostomi</taxon>
        <taxon>Archelosauria</taxon>
        <taxon>Archosauria</taxon>
        <taxon>Dinosauria</taxon>
        <taxon>Saurischia</taxon>
        <taxon>Theropoda</taxon>
        <taxon>Coelurosauria</taxon>
        <taxon>Aves</taxon>
        <taxon>Neognathae</taxon>
        <taxon>Galloanserae</taxon>
        <taxon>Anseriformes</taxon>
        <taxon>Anatidae</taxon>
        <taxon>Anatinae</taxon>
        <taxon>Anas</taxon>
    </lineage>
</organism>
<accession>R0KYT3</accession>
<keyword evidence="3" id="KW-1185">Reference proteome</keyword>